<keyword evidence="3" id="KW-0408">Iron</keyword>
<dbReference type="PANTHER" id="PTHR37164:SF1">
    <property type="entry name" value="BACTERIOHEMERYTHRIN"/>
    <property type="match status" value="1"/>
</dbReference>
<dbReference type="Proteomes" id="UP000823638">
    <property type="component" value="Unassembled WGS sequence"/>
</dbReference>
<dbReference type="PANTHER" id="PTHR37164">
    <property type="entry name" value="BACTERIOHEMERYTHRIN"/>
    <property type="match status" value="1"/>
</dbReference>
<dbReference type="InterPro" id="IPR012312">
    <property type="entry name" value="Hemerythrin-like"/>
</dbReference>
<protein>
    <submittedName>
        <fullName evidence="5">Hemerythrin family protein</fullName>
    </submittedName>
</protein>
<dbReference type="InterPro" id="IPR035938">
    <property type="entry name" value="Hemerythrin-like_sf"/>
</dbReference>
<evidence type="ECO:0000313" key="5">
    <source>
        <dbReference type="EMBL" id="MBO8458083.1"/>
    </source>
</evidence>
<evidence type="ECO:0000313" key="6">
    <source>
        <dbReference type="Proteomes" id="UP000823638"/>
    </source>
</evidence>
<name>A0A9D9HQQ0_9SPIR</name>
<dbReference type="AlphaFoldDB" id="A0A9D9HQQ0"/>
<dbReference type="GO" id="GO:0046872">
    <property type="term" value="F:metal ion binding"/>
    <property type="evidence" value="ECO:0007669"/>
    <property type="project" value="UniProtKB-KW"/>
</dbReference>
<gene>
    <name evidence="5" type="ORF">IAA81_07635</name>
</gene>
<keyword evidence="2" id="KW-0479">Metal-binding</keyword>
<reference evidence="5" key="2">
    <citation type="journal article" date="2021" name="PeerJ">
        <title>Extensive microbial diversity within the chicken gut microbiome revealed by metagenomics and culture.</title>
        <authorList>
            <person name="Gilroy R."/>
            <person name="Ravi A."/>
            <person name="Getino M."/>
            <person name="Pursley I."/>
            <person name="Horton D.L."/>
            <person name="Alikhan N.F."/>
            <person name="Baker D."/>
            <person name="Gharbi K."/>
            <person name="Hall N."/>
            <person name="Watson M."/>
            <person name="Adriaenssens E.M."/>
            <person name="Foster-Nyarko E."/>
            <person name="Jarju S."/>
            <person name="Secka A."/>
            <person name="Antonio M."/>
            <person name="Oren A."/>
            <person name="Chaudhuri R.R."/>
            <person name="La Ragione R."/>
            <person name="Hildebrand F."/>
            <person name="Pallen M.J."/>
        </authorList>
    </citation>
    <scope>NUCLEOTIDE SEQUENCE</scope>
    <source>
        <strain evidence="5">10532</strain>
    </source>
</reference>
<dbReference type="Pfam" id="PF01814">
    <property type="entry name" value="Hemerythrin"/>
    <property type="match status" value="1"/>
</dbReference>
<accession>A0A9D9HQQ0</accession>
<evidence type="ECO:0000259" key="4">
    <source>
        <dbReference type="Pfam" id="PF01814"/>
    </source>
</evidence>
<evidence type="ECO:0000256" key="3">
    <source>
        <dbReference type="ARBA" id="ARBA00023004"/>
    </source>
</evidence>
<evidence type="ECO:0000256" key="2">
    <source>
        <dbReference type="ARBA" id="ARBA00022723"/>
    </source>
</evidence>
<organism evidence="5 6">
    <name type="scientific">Candidatus Gallitreponema excrementavium</name>
    <dbReference type="NCBI Taxonomy" id="2840840"/>
    <lineage>
        <taxon>Bacteria</taxon>
        <taxon>Pseudomonadati</taxon>
        <taxon>Spirochaetota</taxon>
        <taxon>Spirochaetia</taxon>
        <taxon>Spirochaetales</taxon>
        <taxon>Candidatus Gallitreponema</taxon>
    </lineage>
</organism>
<dbReference type="InterPro" id="IPR012827">
    <property type="entry name" value="Hemerythrin_metal-bd"/>
</dbReference>
<comment type="similarity">
    <text evidence="1">Belongs to the hemerythrin family.</text>
</comment>
<dbReference type="NCBIfam" id="NF033749">
    <property type="entry name" value="bact_hemeryth"/>
    <property type="match status" value="1"/>
</dbReference>
<comment type="caution">
    <text evidence="5">The sequence shown here is derived from an EMBL/GenBank/DDBJ whole genome shotgun (WGS) entry which is preliminary data.</text>
</comment>
<proteinExistence type="inferred from homology"/>
<sequence>MDENNDFIKWEKKFELGIPVIDNQHKQLVHLCNDLYQAVIRNKYRATTPGWHEALADALRETVNYVKTHFSDEEKLLTAVGYSGLDQQKAQHRNFTNKITENLKNFNKATFQDAMNFVRFLYDWILQHIAISDKQYVPAVLEYLKNKGN</sequence>
<evidence type="ECO:0000256" key="1">
    <source>
        <dbReference type="ARBA" id="ARBA00010587"/>
    </source>
</evidence>
<dbReference type="InterPro" id="IPR050669">
    <property type="entry name" value="Hemerythrin"/>
</dbReference>
<dbReference type="NCBIfam" id="TIGR02481">
    <property type="entry name" value="hemeryth_dom"/>
    <property type="match status" value="1"/>
</dbReference>
<dbReference type="CDD" id="cd12107">
    <property type="entry name" value="Hemerythrin"/>
    <property type="match status" value="1"/>
</dbReference>
<feature type="domain" description="Hemerythrin-like" evidence="4">
    <location>
        <begin position="17"/>
        <end position="139"/>
    </location>
</feature>
<dbReference type="EMBL" id="JADIMM010000087">
    <property type="protein sequence ID" value="MBO8458083.1"/>
    <property type="molecule type" value="Genomic_DNA"/>
</dbReference>
<reference evidence="5" key="1">
    <citation type="submission" date="2020-10" db="EMBL/GenBank/DDBJ databases">
        <authorList>
            <person name="Gilroy R."/>
        </authorList>
    </citation>
    <scope>NUCLEOTIDE SEQUENCE</scope>
    <source>
        <strain evidence="5">10532</strain>
    </source>
</reference>
<dbReference type="SUPFAM" id="SSF47188">
    <property type="entry name" value="Hemerythrin-like"/>
    <property type="match status" value="1"/>
</dbReference>
<dbReference type="Gene3D" id="1.20.120.50">
    <property type="entry name" value="Hemerythrin-like"/>
    <property type="match status" value="1"/>
</dbReference>